<name>A0ABV1IWZ5_9FIRM</name>
<dbReference type="Gene3D" id="2.60.120.380">
    <property type="match status" value="1"/>
</dbReference>
<keyword evidence="1" id="KW-0732">Signal</keyword>
<organism evidence="2 3">
    <name type="scientific">Anaerostipes amylophilus</name>
    <dbReference type="NCBI Taxonomy" id="2981779"/>
    <lineage>
        <taxon>Bacteria</taxon>
        <taxon>Bacillati</taxon>
        <taxon>Bacillota</taxon>
        <taxon>Clostridia</taxon>
        <taxon>Lachnospirales</taxon>
        <taxon>Lachnospiraceae</taxon>
        <taxon>Anaerostipes</taxon>
    </lineage>
</organism>
<dbReference type="Proteomes" id="UP001482154">
    <property type="component" value="Unassembled WGS sequence"/>
</dbReference>
<dbReference type="RefSeq" id="WP_349111220.1">
    <property type="nucleotide sequence ID" value="NZ_JBBNIN010000018.1"/>
</dbReference>
<gene>
    <name evidence="2" type="ORF">AAAU51_11195</name>
</gene>
<dbReference type="EMBL" id="JBBNIN010000018">
    <property type="protein sequence ID" value="MEQ2711733.1"/>
    <property type="molecule type" value="Genomic_DNA"/>
</dbReference>
<reference evidence="2 3" key="1">
    <citation type="submission" date="2024-04" db="EMBL/GenBank/DDBJ databases">
        <title>Human intestinal bacterial collection.</title>
        <authorList>
            <person name="Pauvert C."/>
            <person name="Hitch T.C.A."/>
            <person name="Clavel T."/>
        </authorList>
    </citation>
    <scope>NUCLEOTIDE SEQUENCE [LARGE SCALE GENOMIC DNA]</scope>
    <source>
        <strain evidence="2 3">CLA-AA-H249</strain>
    </source>
</reference>
<feature type="chain" id="PRO_5045295324" evidence="1">
    <location>
        <begin position="27"/>
        <end position="389"/>
    </location>
</feature>
<proteinExistence type="predicted"/>
<accession>A0ABV1IWZ5</accession>
<protein>
    <submittedName>
        <fullName evidence="2">Uncharacterized protein</fullName>
    </submittedName>
</protein>
<evidence type="ECO:0000256" key="1">
    <source>
        <dbReference type="SAM" id="SignalP"/>
    </source>
</evidence>
<sequence>MKKTRGKLLSILMAATISATMLLPQAKVSASEDAAAKVQQAYFPKKVTMKKAARKTEPAEWNKTDVKVYKFGNAEDALYYMMTGGIKYYNRNYFKNPEKIKITPVESGSLFLVIAGDNEQQAGAIYDADQKLIKKVSLTYVKADVKAGETYYVDFPRNCKEGLLTAYVLENECKGLVKDDLNMQKGEGKETYHTFKLTKRGYASFLVASLVENGGKTSYKIQKSEKGKWVTIGRTKIFSAMSTKESDITAAYGLAKGTYRLVLNASKEQLNTVVYERKYYSKKVAYKKSKAKKLNAKEVYTTNERAARWYKTEVTSTKKQKKLKISTAADQGGFKFTIYQSGKKKPIKTVKTSVKHLDKTVKLPKKKGTYYVKVSKVTKKTNGYYEIKK</sequence>
<evidence type="ECO:0000313" key="3">
    <source>
        <dbReference type="Proteomes" id="UP001482154"/>
    </source>
</evidence>
<evidence type="ECO:0000313" key="2">
    <source>
        <dbReference type="EMBL" id="MEQ2711733.1"/>
    </source>
</evidence>
<comment type="caution">
    <text evidence="2">The sequence shown here is derived from an EMBL/GenBank/DDBJ whole genome shotgun (WGS) entry which is preliminary data.</text>
</comment>
<feature type="signal peptide" evidence="1">
    <location>
        <begin position="1"/>
        <end position="26"/>
    </location>
</feature>
<keyword evidence="3" id="KW-1185">Reference proteome</keyword>